<sequence length="232" mass="25761">MFATAGEDVQLWSSSTLQPCLRFNVDKYRTVSSVSWTADGRRLASVSQLCKYINITEFTSSKHRQEHMSVEGPCVCCQFSHQDCNTMCVGLLDGTVQLLKNGKISYSYRPHKEKVTCIAFNSNDGFVASGAYDGSVALLSLDIKSTKMLNEPTGKAVVGLQWSPHSRFKLMTTAMDGLLYIWDTSTRCLKSRHCLHPRHGASNLTLSPVNESLVITVGHDSRLVLFDMLTAR</sequence>
<organism evidence="1 2">
    <name type="scientific">Dermacentor silvarum</name>
    <name type="common">Tick</name>
    <dbReference type="NCBI Taxonomy" id="543639"/>
    <lineage>
        <taxon>Eukaryota</taxon>
        <taxon>Metazoa</taxon>
        <taxon>Ecdysozoa</taxon>
        <taxon>Arthropoda</taxon>
        <taxon>Chelicerata</taxon>
        <taxon>Arachnida</taxon>
        <taxon>Acari</taxon>
        <taxon>Parasitiformes</taxon>
        <taxon>Ixodida</taxon>
        <taxon>Ixodoidea</taxon>
        <taxon>Ixodidae</taxon>
        <taxon>Rhipicephalinae</taxon>
        <taxon>Dermacentor</taxon>
    </lineage>
</organism>
<dbReference type="EMBL" id="CM023479">
    <property type="protein sequence ID" value="KAH7974256.1"/>
    <property type="molecule type" value="Genomic_DNA"/>
</dbReference>
<name>A0ACB8DPI3_DERSI</name>
<evidence type="ECO:0000313" key="2">
    <source>
        <dbReference type="Proteomes" id="UP000821865"/>
    </source>
</evidence>
<comment type="caution">
    <text evidence="1">The sequence shown here is derived from an EMBL/GenBank/DDBJ whole genome shotgun (WGS) entry which is preliminary data.</text>
</comment>
<gene>
    <name evidence="1" type="ORF">HPB49_013349</name>
</gene>
<dbReference type="Proteomes" id="UP000821865">
    <property type="component" value="Chromosome 10"/>
</dbReference>
<reference evidence="1" key="1">
    <citation type="submission" date="2020-05" db="EMBL/GenBank/DDBJ databases">
        <title>Large-scale comparative analyses of tick genomes elucidate their genetic diversity and vector capacities.</title>
        <authorList>
            <person name="Jia N."/>
            <person name="Wang J."/>
            <person name="Shi W."/>
            <person name="Du L."/>
            <person name="Sun Y."/>
            <person name="Zhan W."/>
            <person name="Jiang J."/>
            <person name="Wang Q."/>
            <person name="Zhang B."/>
            <person name="Ji P."/>
            <person name="Sakyi L.B."/>
            <person name="Cui X."/>
            <person name="Yuan T."/>
            <person name="Jiang B."/>
            <person name="Yang W."/>
            <person name="Lam T.T.-Y."/>
            <person name="Chang Q."/>
            <person name="Ding S."/>
            <person name="Wang X."/>
            <person name="Zhu J."/>
            <person name="Ruan X."/>
            <person name="Zhao L."/>
            <person name="Wei J."/>
            <person name="Que T."/>
            <person name="Du C."/>
            <person name="Cheng J."/>
            <person name="Dai P."/>
            <person name="Han X."/>
            <person name="Huang E."/>
            <person name="Gao Y."/>
            <person name="Liu J."/>
            <person name="Shao H."/>
            <person name="Ye R."/>
            <person name="Li L."/>
            <person name="Wei W."/>
            <person name="Wang X."/>
            <person name="Wang C."/>
            <person name="Yang T."/>
            <person name="Huo Q."/>
            <person name="Li W."/>
            <person name="Guo W."/>
            <person name="Chen H."/>
            <person name="Zhou L."/>
            <person name="Ni X."/>
            <person name="Tian J."/>
            <person name="Zhou Y."/>
            <person name="Sheng Y."/>
            <person name="Liu T."/>
            <person name="Pan Y."/>
            <person name="Xia L."/>
            <person name="Li J."/>
            <person name="Zhao F."/>
            <person name="Cao W."/>
        </authorList>
    </citation>
    <scope>NUCLEOTIDE SEQUENCE</scope>
    <source>
        <strain evidence="1">Dsil-2018</strain>
    </source>
</reference>
<accession>A0ACB8DPI3</accession>
<proteinExistence type="predicted"/>
<protein>
    <submittedName>
        <fullName evidence="1">Uncharacterized protein</fullName>
    </submittedName>
</protein>
<keyword evidence="2" id="KW-1185">Reference proteome</keyword>
<evidence type="ECO:0000313" key="1">
    <source>
        <dbReference type="EMBL" id="KAH7974256.1"/>
    </source>
</evidence>